<proteinExistence type="predicted"/>
<dbReference type="AlphaFoldDB" id="A0A6S7CML1"/>
<organism evidence="1 2">
    <name type="scientific">Achromobacter anxifer</name>
    <dbReference type="NCBI Taxonomy" id="1287737"/>
    <lineage>
        <taxon>Bacteria</taxon>
        <taxon>Pseudomonadati</taxon>
        <taxon>Pseudomonadota</taxon>
        <taxon>Betaproteobacteria</taxon>
        <taxon>Burkholderiales</taxon>
        <taxon>Alcaligenaceae</taxon>
        <taxon>Achromobacter</taxon>
    </lineage>
</organism>
<dbReference type="Proteomes" id="UP000494117">
    <property type="component" value="Unassembled WGS sequence"/>
</dbReference>
<name>A0A6S7CML1_9BURK</name>
<evidence type="ECO:0000313" key="2">
    <source>
        <dbReference type="Proteomes" id="UP000494117"/>
    </source>
</evidence>
<gene>
    <name evidence="1" type="ORF">LMG26858_01883</name>
</gene>
<sequence length="83" mass="9514">MSISCRRLEDVIAVSAAGVQYRIERHLVHPHATDENPEPGMVLECRLSTGGTVIWEGKDVYRLKSGEILRPVNRRKKKNFLER</sequence>
<evidence type="ECO:0000313" key="1">
    <source>
        <dbReference type="EMBL" id="CAB3854368.1"/>
    </source>
</evidence>
<reference evidence="1 2" key="1">
    <citation type="submission" date="2020-04" db="EMBL/GenBank/DDBJ databases">
        <authorList>
            <person name="De Canck E."/>
        </authorList>
    </citation>
    <scope>NUCLEOTIDE SEQUENCE [LARGE SCALE GENOMIC DNA]</scope>
    <source>
        <strain evidence="1 2">LMG 26858</strain>
    </source>
</reference>
<keyword evidence="2" id="KW-1185">Reference proteome</keyword>
<accession>A0A6S7CML1</accession>
<protein>
    <submittedName>
        <fullName evidence="1">Uncharacterized protein</fullName>
    </submittedName>
</protein>
<dbReference type="RefSeq" id="WP_175206778.1">
    <property type="nucleotide sequence ID" value="NZ_CADILG010000010.1"/>
</dbReference>
<dbReference type="EMBL" id="CADILG010000010">
    <property type="protein sequence ID" value="CAB3854368.1"/>
    <property type="molecule type" value="Genomic_DNA"/>
</dbReference>